<dbReference type="Proteomes" id="UP001595453">
    <property type="component" value="Unassembled WGS sequence"/>
</dbReference>
<evidence type="ECO:0008006" key="3">
    <source>
        <dbReference type="Google" id="ProtNLM"/>
    </source>
</evidence>
<dbReference type="EMBL" id="JBHRSD010000001">
    <property type="protein sequence ID" value="MFC3030926.1"/>
    <property type="molecule type" value="Genomic_DNA"/>
</dbReference>
<reference evidence="2" key="1">
    <citation type="journal article" date="2019" name="Int. J. Syst. Evol. Microbiol.">
        <title>The Global Catalogue of Microorganisms (GCM) 10K type strain sequencing project: providing services to taxonomists for standard genome sequencing and annotation.</title>
        <authorList>
            <consortium name="The Broad Institute Genomics Platform"/>
            <consortium name="The Broad Institute Genome Sequencing Center for Infectious Disease"/>
            <person name="Wu L."/>
            <person name="Ma J."/>
        </authorList>
    </citation>
    <scope>NUCLEOTIDE SEQUENCE [LARGE SCALE GENOMIC DNA]</scope>
    <source>
        <strain evidence="2">KCTC 42730</strain>
    </source>
</reference>
<evidence type="ECO:0000313" key="1">
    <source>
        <dbReference type="EMBL" id="MFC3030926.1"/>
    </source>
</evidence>
<accession>A0ABV7CDX7</accession>
<sequence length="136" mass="15267">MTDKPFSDEAFSQRFSYSISLGVNPMCLKVVAKGFGKPDDVLAMYEDIRQHIKQDNLSNLLLDVKSLTLSYSGSDVVRVLHALETTLRVLNVARIVDLSDYKSDLIELFASDHNISLKSFISEQDALAWLRAQSQV</sequence>
<proteinExistence type="predicted"/>
<protein>
    <recommendedName>
        <fullName evidence="3">STAS/SEC14 domain-containing protein</fullName>
    </recommendedName>
</protein>
<dbReference type="RefSeq" id="WP_377119608.1">
    <property type="nucleotide sequence ID" value="NZ_JBHRSD010000001.1"/>
</dbReference>
<name>A0ABV7CDX7_9GAMM</name>
<organism evidence="1 2">
    <name type="scientific">Pseudoalteromonas fenneropenaei</name>
    <dbReference type="NCBI Taxonomy" id="1737459"/>
    <lineage>
        <taxon>Bacteria</taxon>
        <taxon>Pseudomonadati</taxon>
        <taxon>Pseudomonadota</taxon>
        <taxon>Gammaproteobacteria</taxon>
        <taxon>Alteromonadales</taxon>
        <taxon>Pseudoalteromonadaceae</taxon>
        <taxon>Pseudoalteromonas</taxon>
    </lineage>
</organism>
<evidence type="ECO:0000313" key="2">
    <source>
        <dbReference type="Proteomes" id="UP001595453"/>
    </source>
</evidence>
<keyword evidence="2" id="KW-1185">Reference proteome</keyword>
<gene>
    <name evidence="1" type="ORF">ACFOEE_00070</name>
</gene>
<comment type="caution">
    <text evidence="1">The sequence shown here is derived from an EMBL/GenBank/DDBJ whole genome shotgun (WGS) entry which is preliminary data.</text>
</comment>